<organism evidence="12 13">
    <name type="scientific">Pristionchus pacificus</name>
    <name type="common">Parasitic nematode worm</name>
    <dbReference type="NCBI Taxonomy" id="54126"/>
    <lineage>
        <taxon>Eukaryota</taxon>
        <taxon>Metazoa</taxon>
        <taxon>Ecdysozoa</taxon>
        <taxon>Nematoda</taxon>
        <taxon>Chromadorea</taxon>
        <taxon>Rhabditida</taxon>
        <taxon>Rhabditina</taxon>
        <taxon>Diplogasteromorpha</taxon>
        <taxon>Diplogasteroidea</taxon>
        <taxon>Neodiplogasteridae</taxon>
        <taxon>Pristionchus</taxon>
    </lineage>
</organism>
<keyword evidence="11" id="KW-0472">Membrane</keyword>
<dbReference type="GO" id="GO:0012505">
    <property type="term" value="C:endomembrane system"/>
    <property type="evidence" value="ECO:0007669"/>
    <property type="project" value="UniProtKB-SubCell"/>
</dbReference>
<dbReference type="InterPro" id="IPR038081">
    <property type="entry name" value="CalX-like_sf"/>
</dbReference>
<dbReference type="Pfam" id="PF03160">
    <property type="entry name" value="Calx-beta"/>
    <property type="match status" value="2"/>
</dbReference>
<keyword evidence="7" id="KW-0677">Repeat</keyword>
<evidence type="ECO:0000256" key="3">
    <source>
        <dbReference type="ARBA" id="ARBA00022449"/>
    </source>
</evidence>
<dbReference type="EnsemblMetazoa" id="PPA46406.1">
    <property type="protein sequence ID" value="PPA46406.1"/>
    <property type="gene ID" value="WBGene00284775"/>
</dbReference>
<keyword evidence="4" id="KW-0109">Calcium transport</keyword>
<evidence type="ECO:0000256" key="4">
    <source>
        <dbReference type="ARBA" id="ARBA00022568"/>
    </source>
</evidence>
<evidence type="ECO:0000313" key="13">
    <source>
        <dbReference type="Proteomes" id="UP000005239"/>
    </source>
</evidence>
<dbReference type="Pfam" id="PF01699">
    <property type="entry name" value="Na_Ca_ex"/>
    <property type="match status" value="1"/>
</dbReference>
<evidence type="ECO:0000256" key="2">
    <source>
        <dbReference type="ARBA" id="ARBA00022448"/>
    </source>
</evidence>
<dbReference type="AlphaFoldDB" id="A0A2A6BV19"/>
<evidence type="ECO:0000256" key="8">
    <source>
        <dbReference type="ARBA" id="ARBA00022837"/>
    </source>
</evidence>
<evidence type="ECO:0000256" key="6">
    <source>
        <dbReference type="ARBA" id="ARBA00022729"/>
    </source>
</evidence>
<dbReference type="SMART" id="SM00237">
    <property type="entry name" value="Calx_beta"/>
    <property type="match status" value="2"/>
</dbReference>
<dbReference type="SUPFAM" id="SSF141072">
    <property type="entry name" value="CalX-like"/>
    <property type="match status" value="2"/>
</dbReference>
<dbReference type="InterPro" id="IPR044880">
    <property type="entry name" value="NCX_ion-bd_dom_sf"/>
</dbReference>
<dbReference type="PANTHER" id="PTHR11878:SF76">
    <property type="entry name" value="CALX-BETA DOMAIN-CONTAINING PROTEIN"/>
    <property type="match status" value="1"/>
</dbReference>
<dbReference type="GO" id="GO:0005432">
    <property type="term" value="F:calcium:sodium antiporter activity"/>
    <property type="evidence" value="ECO:0000318"/>
    <property type="project" value="GO_Central"/>
</dbReference>
<evidence type="ECO:0000256" key="10">
    <source>
        <dbReference type="ARBA" id="ARBA00023065"/>
    </source>
</evidence>
<comment type="subcellular location">
    <subcellularLocation>
        <location evidence="1">Endomembrane system</location>
        <topology evidence="1">Multi-pass membrane protein</topology>
    </subcellularLocation>
</comment>
<protein>
    <submittedName>
        <fullName evidence="12">Uncharacterized protein</fullName>
    </submittedName>
</protein>
<dbReference type="InterPro" id="IPR004837">
    <property type="entry name" value="NaCa_Exmemb"/>
</dbReference>
<accession>A0A8R1V5J3</accession>
<sequence length="612" mass="69136">MTNLPIKKCKDRTMIPALPTTLPNIAIYLFFLLYCFFGIAIITDTIMCAIQRITTTMRKIKKEREKTSLVEQGMNTAQRTDEEEFEYVKVWNPTVANLTLMALGSSASEILLSIIEVIGNGFEAGVLGPGTIVGSAAFNLFTISAICVVSNITVFYISAAFSVLAYVWLFFILIISSPNIIEVWEAALTLFFFACLVAIAYAFDVRWCKRKMSAMTSAMVAKSYPSLSPEDHAKILAYRINQANTPHDRIQMTSSWRESRTEQDVVKFMTTFKTISVDGRTKPRIEWDARTYGVQRGDKKIQLKLVRRGTATQPLTAAYQTVNGTAKKDMHYLDKRETVQFEPGERSKAIELQILDNGDWKHDDVFYVHLKIKDKLPEDRTKLGQCDTARVRFVEHTDFPPFPTVEFAKNNYVISENDEWVRIYVRTRSLPIHEQNVIVYETEEETAEAEYDYVSVKNGQLVFEPGEIEKYVDIEIITDNPDQDDETFAVLITKINEEVVSAAAHLRTTITLIASDRAIQNLRNMRTLMRNYLKEMQLPHVTATWKEQIINACSVNGGDTANATLADALKHAFAFPWKVLVAFVPPPELMAGWPCFVTALGLIGSVTAVVGK</sequence>
<evidence type="ECO:0000313" key="12">
    <source>
        <dbReference type="EnsemblMetazoa" id="PPA46406.1"/>
    </source>
</evidence>
<reference evidence="13" key="1">
    <citation type="journal article" date="2008" name="Nat. Genet.">
        <title>The Pristionchus pacificus genome provides a unique perspective on nematode lifestyle and parasitism.</title>
        <authorList>
            <person name="Dieterich C."/>
            <person name="Clifton S.W."/>
            <person name="Schuster L.N."/>
            <person name="Chinwalla A."/>
            <person name="Delehaunty K."/>
            <person name="Dinkelacker I."/>
            <person name="Fulton L."/>
            <person name="Fulton R."/>
            <person name="Godfrey J."/>
            <person name="Minx P."/>
            <person name="Mitreva M."/>
            <person name="Roeseler W."/>
            <person name="Tian H."/>
            <person name="Witte H."/>
            <person name="Yang S.P."/>
            <person name="Wilson R.K."/>
            <person name="Sommer R.J."/>
        </authorList>
    </citation>
    <scope>NUCLEOTIDE SEQUENCE [LARGE SCALE GENOMIC DNA]</scope>
    <source>
        <strain evidence="13">PS312</strain>
    </source>
</reference>
<keyword evidence="2" id="KW-0813">Transport</keyword>
<proteinExistence type="predicted"/>
<keyword evidence="5" id="KW-0812">Transmembrane</keyword>
<evidence type="ECO:0000256" key="7">
    <source>
        <dbReference type="ARBA" id="ARBA00022737"/>
    </source>
</evidence>
<dbReference type="Gene3D" id="1.20.1420.30">
    <property type="entry name" value="NCX, central ion-binding region"/>
    <property type="match status" value="1"/>
</dbReference>
<name>A0A2A6BV19_PRIPA</name>
<dbReference type="GO" id="GO:0035725">
    <property type="term" value="P:sodium ion transmembrane transport"/>
    <property type="evidence" value="ECO:0000318"/>
    <property type="project" value="GO_Central"/>
</dbReference>
<keyword evidence="3" id="KW-0050">Antiport</keyword>
<accession>A0A2A6BV19</accession>
<evidence type="ECO:0000256" key="9">
    <source>
        <dbReference type="ARBA" id="ARBA00022989"/>
    </source>
</evidence>
<keyword evidence="8" id="KW-0106">Calcium</keyword>
<evidence type="ECO:0000256" key="11">
    <source>
        <dbReference type="ARBA" id="ARBA00023136"/>
    </source>
</evidence>
<dbReference type="GO" id="GO:0030424">
    <property type="term" value="C:axon"/>
    <property type="evidence" value="ECO:0000318"/>
    <property type="project" value="GO_Central"/>
</dbReference>
<keyword evidence="13" id="KW-1185">Reference proteome</keyword>
<dbReference type="Proteomes" id="UP000005239">
    <property type="component" value="Unassembled WGS sequence"/>
</dbReference>
<keyword evidence="9" id="KW-1133">Transmembrane helix</keyword>
<dbReference type="GO" id="GO:0007154">
    <property type="term" value="P:cell communication"/>
    <property type="evidence" value="ECO:0007669"/>
    <property type="project" value="InterPro"/>
</dbReference>
<dbReference type="PANTHER" id="PTHR11878">
    <property type="entry name" value="SODIUM/CALCIUM EXCHANGER"/>
    <property type="match status" value="1"/>
</dbReference>
<gene>
    <name evidence="12" type="primary">WBGene00284775</name>
</gene>
<keyword evidence="6" id="KW-0732">Signal</keyword>
<reference evidence="12" key="2">
    <citation type="submission" date="2022-06" db="UniProtKB">
        <authorList>
            <consortium name="EnsemblMetazoa"/>
        </authorList>
    </citation>
    <scope>IDENTIFICATION</scope>
    <source>
        <strain evidence="12">PS312</strain>
    </source>
</reference>
<keyword evidence="10" id="KW-0406">Ion transport</keyword>
<dbReference type="OrthoDB" id="418484at2759"/>
<dbReference type="InterPro" id="IPR051171">
    <property type="entry name" value="CaCA"/>
</dbReference>
<dbReference type="GO" id="GO:0098794">
    <property type="term" value="C:postsynapse"/>
    <property type="evidence" value="ECO:0000318"/>
    <property type="project" value="GO_Central"/>
</dbReference>
<dbReference type="GO" id="GO:0098703">
    <property type="term" value="P:calcium ion import across plasma membrane"/>
    <property type="evidence" value="ECO:0000318"/>
    <property type="project" value="GO_Central"/>
</dbReference>
<dbReference type="Gene3D" id="2.60.40.2030">
    <property type="match status" value="2"/>
</dbReference>
<dbReference type="InterPro" id="IPR003644">
    <property type="entry name" value="Calx_beta"/>
</dbReference>
<evidence type="ECO:0000256" key="5">
    <source>
        <dbReference type="ARBA" id="ARBA00022692"/>
    </source>
</evidence>
<dbReference type="GO" id="GO:0042383">
    <property type="term" value="C:sarcolemma"/>
    <property type="evidence" value="ECO:0000318"/>
    <property type="project" value="GO_Central"/>
</dbReference>
<evidence type="ECO:0000256" key="1">
    <source>
        <dbReference type="ARBA" id="ARBA00004127"/>
    </source>
</evidence>